<proteinExistence type="predicted"/>
<dbReference type="AlphaFoldDB" id="A0AAV3JID2"/>
<dbReference type="Proteomes" id="UP000015267">
    <property type="component" value="Unassembled WGS sequence"/>
</dbReference>
<dbReference type="EMBL" id="ANDB01000022">
    <property type="protein sequence ID" value="EPW15466.1"/>
    <property type="molecule type" value="Genomic_DNA"/>
</dbReference>
<evidence type="ECO:0000313" key="2">
    <source>
        <dbReference type="Proteomes" id="UP000015267"/>
    </source>
</evidence>
<accession>A0AAV3JID2</accession>
<reference evidence="1 2" key="1">
    <citation type="submission" date="2012-10" db="EMBL/GenBank/DDBJ databases">
        <authorList>
            <person name="Zadoks R.N."/>
            <person name="Moroni P."/>
            <person name="Richards V.P."/>
            <person name="Durkin S.A.S."/>
            <person name="Kim M."/>
            <person name="Pavinski Bitar P.D."/>
            <person name="Stanhope M.J."/>
            <person name="Town C.D."/>
            <person name="Venter J.C."/>
        </authorList>
    </citation>
    <scope>NUCLEOTIDE SEQUENCE [LARGE SCALE GENOMIC DNA]</scope>
    <source>
        <strain evidence="1 2">CCUG 29376</strain>
    </source>
</reference>
<sequence>MMKKYVKDDSLQIAMTEYNELNSVNDEVWTEDIL</sequence>
<protein>
    <submittedName>
        <fullName evidence="1">Uncharacterized protein</fullName>
    </submittedName>
</protein>
<name>A0AAV3JID2_STRAG</name>
<comment type="caution">
    <text evidence="1">The sequence shown here is derived from an EMBL/GenBank/DDBJ whole genome shotgun (WGS) entry which is preliminary data.</text>
</comment>
<organism evidence="1 2">
    <name type="scientific">Streptococcus agalactiae CCUG 29376</name>
    <dbReference type="NCBI Taxonomy" id="1105255"/>
    <lineage>
        <taxon>Bacteria</taxon>
        <taxon>Bacillati</taxon>
        <taxon>Bacillota</taxon>
        <taxon>Bacilli</taxon>
        <taxon>Lactobacillales</taxon>
        <taxon>Streptococcaceae</taxon>
        <taxon>Streptococcus</taxon>
    </lineage>
</organism>
<gene>
    <name evidence="1" type="ORF">SAG0055_03125</name>
</gene>
<evidence type="ECO:0000313" key="1">
    <source>
        <dbReference type="EMBL" id="EPW15466.1"/>
    </source>
</evidence>